<dbReference type="GO" id="GO:0000160">
    <property type="term" value="P:phosphorelay signal transduction system"/>
    <property type="evidence" value="ECO:0007669"/>
    <property type="project" value="InterPro"/>
</dbReference>
<evidence type="ECO:0000256" key="2">
    <source>
        <dbReference type="ARBA" id="ARBA00023015"/>
    </source>
</evidence>
<accession>A0A502D3K9</accession>
<name>A0A502D3K9_9MICO</name>
<dbReference type="Pfam" id="PF03704">
    <property type="entry name" value="BTAD"/>
    <property type="match status" value="1"/>
</dbReference>
<dbReference type="SMART" id="SM00862">
    <property type="entry name" value="Trans_reg_C"/>
    <property type="match status" value="1"/>
</dbReference>
<comment type="similarity">
    <text evidence="1">Belongs to the AfsR/DnrI/RedD regulatory family.</text>
</comment>
<dbReference type="InterPro" id="IPR016032">
    <property type="entry name" value="Sig_transdc_resp-reg_C-effctor"/>
</dbReference>
<dbReference type="InterPro" id="IPR001867">
    <property type="entry name" value="OmpR/PhoB-type_DNA-bd"/>
</dbReference>
<feature type="region of interest" description="Disordered" evidence="6">
    <location>
        <begin position="124"/>
        <end position="149"/>
    </location>
</feature>
<feature type="DNA-binding region" description="OmpR/PhoB-type" evidence="5">
    <location>
        <begin position="192"/>
        <end position="288"/>
    </location>
</feature>
<reference evidence="8 9" key="1">
    <citation type="journal article" date="2019" name="Environ. Microbiol.">
        <title>Species interactions and distinct microbial communities in high Arctic permafrost affected cryosols are associated with the CH4 and CO2 gas fluxes.</title>
        <authorList>
            <person name="Altshuler I."/>
            <person name="Hamel J."/>
            <person name="Turney S."/>
            <person name="Magnuson E."/>
            <person name="Levesque R."/>
            <person name="Greer C."/>
            <person name="Whyte L.G."/>
        </authorList>
    </citation>
    <scope>NUCLEOTIDE SEQUENCE [LARGE SCALE GENOMIC DNA]</scope>
    <source>
        <strain evidence="8 9">S9.3A</strain>
    </source>
</reference>
<evidence type="ECO:0000256" key="6">
    <source>
        <dbReference type="SAM" id="MobiDB-lite"/>
    </source>
</evidence>
<dbReference type="SUPFAM" id="SSF50969">
    <property type="entry name" value="YVTN repeat-like/Quinoprotein amine dehydrogenase"/>
    <property type="match status" value="1"/>
</dbReference>
<dbReference type="Pfam" id="PF00486">
    <property type="entry name" value="Trans_reg_C"/>
    <property type="match status" value="1"/>
</dbReference>
<evidence type="ECO:0000256" key="3">
    <source>
        <dbReference type="ARBA" id="ARBA00023125"/>
    </source>
</evidence>
<dbReference type="PANTHER" id="PTHR35807:SF1">
    <property type="entry name" value="TRANSCRIPTIONAL REGULATOR REDD"/>
    <property type="match status" value="1"/>
</dbReference>
<dbReference type="CDD" id="cd15831">
    <property type="entry name" value="BTAD"/>
    <property type="match status" value="1"/>
</dbReference>
<dbReference type="Gene3D" id="2.130.10.10">
    <property type="entry name" value="YVTN repeat-like/Quinoprotein amine dehydrogenase"/>
    <property type="match status" value="4"/>
</dbReference>
<evidence type="ECO:0000313" key="8">
    <source>
        <dbReference type="EMBL" id="TPG18979.1"/>
    </source>
</evidence>
<dbReference type="InterPro" id="IPR049052">
    <property type="entry name" value="nSTAND1"/>
</dbReference>
<feature type="region of interest" description="Disordered" evidence="6">
    <location>
        <begin position="37"/>
        <end position="75"/>
    </location>
</feature>
<dbReference type="InterPro" id="IPR027417">
    <property type="entry name" value="P-loop_NTPase"/>
</dbReference>
<dbReference type="GO" id="GO:0005829">
    <property type="term" value="C:cytosol"/>
    <property type="evidence" value="ECO:0007669"/>
    <property type="project" value="UniProtKB-ARBA"/>
</dbReference>
<sequence>MVTPSRTAPAMESDARVVMSWWFMSLPFRWPCRATAAGAGGGVRSRSGGVSHVGVGAARGQGRTGPGQSDAGEEPGAQLQHLDGVVVDAQDRGQVRRLGVWALVAVRGAAELLCAAVAGDLAGAGRSGHREGDEAGGSEDGGCPADAGGVRHGPGPFLELCFLPDGMSTTVVAPTGTGAASARYQLGIKAIDAVVAGGHIRGVRIAVLGPLEVDEGRILLAPRDQVVLEALAARPGETVRAEALGEALWGEDLPASWPKVVQGCVSRLRKALGTTAIVTSGTGYRLAMHRDDIDHLCFEDLMLRASELLATGEPERARYASGQALGLWRGDPLERLTEWESGRIEAERLGERRRDAEDLYAESAIHAGRHGDVLGELHRMVAQQPTRERRWGLLALAQYQAGRQAEALGTLQRARTTLVNEFGLDPGHQLAELEEAILRQDPTLVAGVALPAATADCPYLGLVAYDIGDAAAYFGREADATACLTRLDQAGVLAVVGPSGSGKSSLIRAGVAAALVRDGRSVQVVTPGSHPEDVLALAPKSPGAVFVVDQCEEALALAETSPEREAFFTGLVDFAQRGPLVISLRADRLGELAAHPEFARLVEKGLYLLGAMGTAELRSAIEGPAAQAGLRLEPGLVDLLVREAEGSASALPLLSHVLRQTWRRREADTLTVAGYAATGGVRAAVAQSAERLYRELTATQQGMLRDLMVRLVSSDDAGGPVRTRVSRRTVTSDAEHTAVVEALVGARLLSSDGDTVEIAHESLAVAWPRLRSWLDDDVDGLRIMRHLTVAAESWDQLDRPDSELYRGVRQARAAEWRRGHDPELTPPERAFLDASAELADKEQRATETQVRRERRLNQRLRLGLAGVAALLAVSIVAGALALTARNQADDEAARAERQSVVADARRLGAEALRAPDLDLALLLAAAGVHLDDSVDSQSNLTAVLDRAPQLVGLAKVTSPNMLSVRADGKAVAVGGNFTGVTVFDSTAHAEVARNHDIPVRSVRFNPNGTQLAVSVNPYMATGERRIDPVPLRILDPVTAALADTQPGGVPKGRVVHQTFAFSGNGRWLVAGFIHPIQADENTAFRVWNTRDLSHPVASFTGPYLSDYVAVSDDGTRVYVDAQDALVHSWDVGSGREVGRAAIAGQETFALSPDGTTLLVNRGQQVALLDPKRLTVTSVIDEDGGIGPIEFSPRGDLFGYTVDDALVVRRLKDPATEYARFAGAGGGDVGFSPDGRTAYSTAGDRLLAWDLVGDRRFLRSIDVQPPPDSAGIADARVSPDGQTVANLVTDGDESYAVQLLDVRTGQRKPLPPLRHTPGYYVDMAWRPDSRMVASVQSDQWVDLWDRDTGRLHARYRVPDRYGVLDRVGFSGDSTRLVLGTHLGWVHTVELASMELAAAPVLVKAKVPVAFTTVNRDGNRAIVWVGGLVNLVDIPGGSVQRSVHVGFSLGSMAWSPDGKTVVVAGQDLAGDGILRVSVLDPHTLATTRTFSGSQASGYDLIAFSVDGERFVTVGGGGVSLWQARPPELLGTVRSDAYAAGFDSDNAAILVASPQGAVSAWDPRRDEAVKVACRIVGRDLTEAEWRDHLPDRKRQRVC</sequence>
<dbReference type="InterPro" id="IPR001680">
    <property type="entry name" value="WD40_rpt"/>
</dbReference>
<dbReference type="SUPFAM" id="SSF82171">
    <property type="entry name" value="DPP6 N-terminal domain-like"/>
    <property type="match status" value="1"/>
</dbReference>
<dbReference type="InterPro" id="IPR005158">
    <property type="entry name" value="BTAD"/>
</dbReference>
<keyword evidence="3 5" id="KW-0238">DNA-binding</keyword>
<evidence type="ECO:0000256" key="5">
    <source>
        <dbReference type="PROSITE-ProRule" id="PRU01091"/>
    </source>
</evidence>
<evidence type="ECO:0000256" key="1">
    <source>
        <dbReference type="ARBA" id="ARBA00005820"/>
    </source>
</evidence>
<dbReference type="InterPro" id="IPR051677">
    <property type="entry name" value="AfsR-DnrI-RedD_regulator"/>
</dbReference>
<dbReference type="SUPFAM" id="SSF52540">
    <property type="entry name" value="P-loop containing nucleoside triphosphate hydrolases"/>
    <property type="match status" value="1"/>
</dbReference>
<dbReference type="InterPro" id="IPR036388">
    <property type="entry name" value="WH-like_DNA-bd_sf"/>
</dbReference>
<comment type="caution">
    <text evidence="8">The sequence shown here is derived from an EMBL/GenBank/DDBJ whole genome shotgun (WGS) entry which is preliminary data.</text>
</comment>
<keyword evidence="4" id="KW-0804">Transcription</keyword>
<evidence type="ECO:0000256" key="4">
    <source>
        <dbReference type="ARBA" id="ARBA00023163"/>
    </source>
</evidence>
<evidence type="ECO:0000313" key="9">
    <source>
        <dbReference type="Proteomes" id="UP000317722"/>
    </source>
</evidence>
<dbReference type="Pfam" id="PF20703">
    <property type="entry name" value="nSTAND1"/>
    <property type="match status" value="1"/>
</dbReference>
<feature type="compositionally biased region" description="Low complexity" evidence="6">
    <location>
        <begin position="44"/>
        <end position="56"/>
    </location>
</feature>
<dbReference type="SUPFAM" id="SSF46894">
    <property type="entry name" value="C-terminal effector domain of the bipartite response regulators"/>
    <property type="match status" value="1"/>
</dbReference>
<keyword evidence="9" id="KW-1185">Reference proteome</keyword>
<dbReference type="InterPro" id="IPR011990">
    <property type="entry name" value="TPR-like_helical_dom_sf"/>
</dbReference>
<proteinExistence type="inferred from homology"/>
<dbReference type="InterPro" id="IPR015943">
    <property type="entry name" value="WD40/YVTN_repeat-like_dom_sf"/>
</dbReference>
<dbReference type="CDD" id="cd01983">
    <property type="entry name" value="SIMIBI"/>
    <property type="match status" value="1"/>
</dbReference>
<evidence type="ECO:0000259" key="7">
    <source>
        <dbReference type="PROSITE" id="PS51755"/>
    </source>
</evidence>
<dbReference type="Gene3D" id="1.25.40.10">
    <property type="entry name" value="Tetratricopeptide repeat domain"/>
    <property type="match status" value="1"/>
</dbReference>
<dbReference type="PANTHER" id="PTHR35807">
    <property type="entry name" value="TRANSCRIPTIONAL REGULATOR REDD-RELATED"/>
    <property type="match status" value="1"/>
</dbReference>
<feature type="domain" description="OmpR/PhoB-type" evidence="7">
    <location>
        <begin position="192"/>
        <end position="288"/>
    </location>
</feature>
<dbReference type="OrthoDB" id="134501at2"/>
<dbReference type="SMART" id="SM00320">
    <property type="entry name" value="WD40"/>
    <property type="match status" value="5"/>
</dbReference>
<dbReference type="GO" id="GO:0003677">
    <property type="term" value="F:DNA binding"/>
    <property type="evidence" value="ECO:0007669"/>
    <property type="project" value="UniProtKB-UniRule"/>
</dbReference>
<dbReference type="GO" id="GO:0006355">
    <property type="term" value="P:regulation of DNA-templated transcription"/>
    <property type="evidence" value="ECO:0007669"/>
    <property type="project" value="InterPro"/>
</dbReference>
<organism evidence="8 9">
    <name type="scientific">Pedococcus bigeumensis</name>
    <dbReference type="NCBI Taxonomy" id="433644"/>
    <lineage>
        <taxon>Bacteria</taxon>
        <taxon>Bacillati</taxon>
        <taxon>Actinomycetota</taxon>
        <taxon>Actinomycetes</taxon>
        <taxon>Micrococcales</taxon>
        <taxon>Intrasporangiaceae</taxon>
        <taxon>Pedococcus</taxon>
    </lineage>
</organism>
<protein>
    <recommendedName>
        <fullName evidence="7">OmpR/PhoB-type domain-containing protein</fullName>
    </recommendedName>
</protein>
<dbReference type="SUPFAM" id="SSF48452">
    <property type="entry name" value="TPR-like"/>
    <property type="match status" value="1"/>
</dbReference>
<keyword evidence="2" id="KW-0805">Transcription regulation</keyword>
<gene>
    <name evidence="8" type="ORF">EAH86_00095</name>
</gene>
<dbReference type="InterPro" id="IPR011044">
    <property type="entry name" value="Quino_amine_DH_bsu"/>
</dbReference>
<dbReference type="Proteomes" id="UP000317722">
    <property type="component" value="Unassembled WGS sequence"/>
</dbReference>
<dbReference type="EMBL" id="RCZM01000001">
    <property type="protein sequence ID" value="TPG18979.1"/>
    <property type="molecule type" value="Genomic_DNA"/>
</dbReference>
<dbReference type="Gene3D" id="1.10.10.10">
    <property type="entry name" value="Winged helix-like DNA-binding domain superfamily/Winged helix DNA-binding domain"/>
    <property type="match status" value="1"/>
</dbReference>
<dbReference type="PROSITE" id="PS51755">
    <property type="entry name" value="OMPR_PHOB"/>
    <property type="match status" value="1"/>
</dbReference>
<dbReference type="SMART" id="SM01043">
    <property type="entry name" value="BTAD"/>
    <property type="match status" value="1"/>
</dbReference>